<evidence type="ECO:0000256" key="3">
    <source>
        <dbReference type="ARBA" id="ARBA00022475"/>
    </source>
</evidence>
<keyword evidence="11" id="KW-1185">Reference proteome</keyword>
<comment type="similarity">
    <text evidence="7">Belongs to the major facilitator superfamily. DHA1 family. Polyamines/proton antiporter (TC 2.A.1.2.16) subfamily.</text>
</comment>
<dbReference type="Pfam" id="PF07690">
    <property type="entry name" value="MFS_1"/>
    <property type="match status" value="1"/>
</dbReference>
<feature type="transmembrane region" description="Helical" evidence="8">
    <location>
        <begin position="223"/>
        <end position="244"/>
    </location>
</feature>
<evidence type="ECO:0000313" key="11">
    <source>
        <dbReference type="Proteomes" id="UP000077266"/>
    </source>
</evidence>
<dbReference type="PANTHER" id="PTHR23502">
    <property type="entry name" value="MAJOR FACILITATOR SUPERFAMILY"/>
    <property type="match status" value="1"/>
</dbReference>
<reference evidence="10 11" key="1">
    <citation type="journal article" date="2016" name="Mol. Biol. Evol.">
        <title>Comparative Genomics of Early-Diverging Mushroom-Forming Fungi Provides Insights into the Origins of Lignocellulose Decay Capabilities.</title>
        <authorList>
            <person name="Nagy L.G."/>
            <person name="Riley R."/>
            <person name="Tritt A."/>
            <person name="Adam C."/>
            <person name="Daum C."/>
            <person name="Floudas D."/>
            <person name="Sun H."/>
            <person name="Yadav J.S."/>
            <person name="Pangilinan J."/>
            <person name="Larsson K.H."/>
            <person name="Matsuura K."/>
            <person name="Barry K."/>
            <person name="Labutti K."/>
            <person name="Kuo R."/>
            <person name="Ohm R.A."/>
            <person name="Bhattacharya S.S."/>
            <person name="Shirouzu T."/>
            <person name="Yoshinaga Y."/>
            <person name="Martin F.M."/>
            <person name="Grigoriev I.V."/>
            <person name="Hibbett D.S."/>
        </authorList>
    </citation>
    <scope>NUCLEOTIDE SEQUENCE [LARGE SCALE GENOMIC DNA]</scope>
    <source>
        <strain evidence="10 11">HHB12029</strain>
    </source>
</reference>
<proteinExistence type="inferred from homology"/>
<feature type="transmembrane region" description="Helical" evidence="8">
    <location>
        <begin position="36"/>
        <end position="57"/>
    </location>
</feature>
<protein>
    <submittedName>
        <fullName evidence="10">MFS general substrate transporter</fullName>
    </submittedName>
</protein>
<evidence type="ECO:0000256" key="1">
    <source>
        <dbReference type="ARBA" id="ARBA00004651"/>
    </source>
</evidence>
<organism evidence="10 11">
    <name type="scientific">Exidia glandulosa HHB12029</name>
    <dbReference type="NCBI Taxonomy" id="1314781"/>
    <lineage>
        <taxon>Eukaryota</taxon>
        <taxon>Fungi</taxon>
        <taxon>Dikarya</taxon>
        <taxon>Basidiomycota</taxon>
        <taxon>Agaricomycotina</taxon>
        <taxon>Agaricomycetes</taxon>
        <taxon>Auriculariales</taxon>
        <taxon>Exidiaceae</taxon>
        <taxon>Exidia</taxon>
    </lineage>
</organism>
<dbReference type="Gene3D" id="1.20.1250.20">
    <property type="entry name" value="MFS general substrate transporter like domains"/>
    <property type="match status" value="1"/>
</dbReference>
<evidence type="ECO:0000259" key="9">
    <source>
        <dbReference type="PROSITE" id="PS50850"/>
    </source>
</evidence>
<dbReference type="InParanoid" id="A0A165BJ65"/>
<evidence type="ECO:0000313" key="10">
    <source>
        <dbReference type="EMBL" id="KZV80747.1"/>
    </source>
</evidence>
<keyword evidence="6 8" id="KW-0472">Membrane</keyword>
<evidence type="ECO:0000256" key="2">
    <source>
        <dbReference type="ARBA" id="ARBA00022448"/>
    </source>
</evidence>
<gene>
    <name evidence="10" type="ORF">EXIGLDRAFT_629735</name>
</gene>
<name>A0A165BJ65_EXIGL</name>
<dbReference type="AlphaFoldDB" id="A0A165BJ65"/>
<evidence type="ECO:0000256" key="5">
    <source>
        <dbReference type="ARBA" id="ARBA00022989"/>
    </source>
</evidence>
<dbReference type="InterPro" id="IPR036259">
    <property type="entry name" value="MFS_trans_sf"/>
</dbReference>
<dbReference type="OrthoDB" id="9986881at2759"/>
<dbReference type="InterPro" id="IPR011701">
    <property type="entry name" value="MFS"/>
</dbReference>
<sequence>MLAFRLIGGAVGSAPLTGGGGGVSDMFAPRDRAFAMALYTMMPFMGPILGPLIGGAIAQNAGWRRIFLVLFCFAAMIAIVNILNMRESYTPVLLRWRARRLHLESGGTVHYLSKYDVGRSLSLAHLLRVNLSRPFVFLVTEPIVTLISLYIGIVYAELYALFTSLPIVFQDHRHWGRAKGGVAYLGIGAGVLIAVACVPIQARLYARAANRGPNGKAPPEARLVVCCLGAVLVPLGLFWFAWTSQPSKPAIISITAGAPFGFGLFCLFTGMVAYIMDTYTIYCASAIASTVVLRSVLAAIFPVIAPTMFHKLGDQWALSLFGFLALAGMPVPWLFYIFGPRIRARSKNAAKLVDVTISSQGNTVVPSVAVSEKQRDEEAGIPEVEGVAVEQEFDVGHGHIGPSGKKDVLEEKV</sequence>
<evidence type="ECO:0000256" key="7">
    <source>
        <dbReference type="ARBA" id="ARBA00038459"/>
    </source>
</evidence>
<dbReference type="PANTHER" id="PTHR23502:SF186">
    <property type="entry name" value="MAJOR FACILITATOR SUPERFAMILY (MFS) PROFILE DOMAIN-CONTAINING PROTEIN"/>
    <property type="match status" value="1"/>
</dbReference>
<feature type="transmembrane region" description="Helical" evidence="8">
    <location>
        <begin position="63"/>
        <end position="83"/>
    </location>
</feature>
<evidence type="ECO:0000256" key="8">
    <source>
        <dbReference type="SAM" id="Phobius"/>
    </source>
</evidence>
<feature type="transmembrane region" description="Helical" evidence="8">
    <location>
        <begin position="281"/>
        <end position="304"/>
    </location>
</feature>
<evidence type="ECO:0000256" key="4">
    <source>
        <dbReference type="ARBA" id="ARBA00022692"/>
    </source>
</evidence>
<feature type="transmembrane region" description="Helical" evidence="8">
    <location>
        <begin position="182"/>
        <end position="202"/>
    </location>
</feature>
<feature type="transmembrane region" description="Helical" evidence="8">
    <location>
        <begin position="250"/>
        <end position="274"/>
    </location>
</feature>
<feature type="transmembrane region" description="Helical" evidence="8">
    <location>
        <begin position="135"/>
        <end position="162"/>
    </location>
</feature>
<evidence type="ECO:0000256" key="6">
    <source>
        <dbReference type="ARBA" id="ARBA00023136"/>
    </source>
</evidence>
<dbReference type="EMBL" id="KV426455">
    <property type="protein sequence ID" value="KZV80747.1"/>
    <property type="molecule type" value="Genomic_DNA"/>
</dbReference>
<dbReference type="Proteomes" id="UP000077266">
    <property type="component" value="Unassembled WGS sequence"/>
</dbReference>
<keyword evidence="4 8" id="KW-0812">Transmembrane</keyword>
<keyword evidence="2" id="KW-0813">Transport</keyword>
<dbReference type="GO" id="GO:0005886">
    <property type="term" value="C:plasma membrane"/>
    <property type="evidence" value="ECO:0007669"/>
    <property type="project" value="UniProtKB-SubCell"/>
</dbReference>
<accession>A0A165BJ65</accession>
<keyword evidence="3" id="KW-1003">Cell membrane</keyword>
<dbReference type="STRING" id="1314781.A0A165BJ65"/>
<feature type="domain" description="Major facilitator superfamily (MFS) profile" evidence="9">
    <location>
        <begin position="1"/>
        <end position="343"/>
    </location>
</feature>
<keyword evidence="5 8" id="KW-1133">Transmembrane helix</keyword>
<comment type="subcellular location">
    <subcellularLocation>
        <location evidence="1">Cell membrane</location>
        <topology evidence="1">Multi-pass membrane protein</topology>
    </subcellularLocation>
</comment>
<dbReference type="PROSITE" id="PS50850">
    <property type="entry name" value="MFS"/>
    <property type="match status" value="1"/>
</dbReference>
<dbReference type="SUPFAM" id="SSF103473">
    <property type="entry name" value="MFS general substrate transporter"/>
    <property type="match status" value="1"/>
</dbReference>
<dbReference type="InterPro" id="IPR020846">
    <property type="entry name" value="MFS_dom"/>
</dbReference>
<feature type="transmembrane region" description="Helical" evidence="8">
    <location>
        <begin position="316"/>
        <end position="338"/>
    </location>
</feature>
<dbReference type="GO" id="GO:0022857">
    <property type="term" value="F:transmembrane transporter activity"/>
    <property type="evidence" value="ECO:0007669"/>
    <property type="project" value="InterPro"/>
</dbReference>